<comment type="caution">
    <text evidence="18">The sequence shown here is derived from an EMBL/GenBank/DDBJ whole genome shotgun (WGS) entry which is preliminary data.</text>
</comment>
<evidence type="ECO:0000256" key="4">
    <source>
        <dbReference type="ARBA" id="ARBA00014689"/>
    </source>
</evidence>
<feature type="transmembrane region" description="Helical" evidence="17">
    <location>
        <begin position="88"/>
        <end position="109"/>
    </location>
</feature>
<comment type="subunit">
    <text evidence="3">Heterooctamer of two A chains, two B chains, two C chains and two D chains.</text>
</comment>
<feature type="transmembrane region" description="Helical" evidence="17">
    <location>
        <begin position="28"/>
        <end position="48"/>
    </location>
</feature>
<evidence type="ECO:0000256" key="2">
    <source>
        <dbReference type="ARBA" id="ARBA00008079"/>
    </source>
</evidence>
<evidence type="ECO:0000256" key="5">
    <source>
        <dbReference type="ARBA" id="ARBA00022448"/>
    </source>
</evidence>
<dbReference type="GO" id="GO:0005886">
    <property type="term" value="C:plasma membrane"/>
    <property type="evidence" value="ECO:0007669"/>
    <property type="project" value="UniProtKB-SubCell"/>
</dbReference>
<keyword evidence="5" id="KW-0813">Transport</keyword>
<evidence type="ECO:0000256" key="13">
    <source>
        <dbReference type="ARBA" id="ARBA00030071"/>
    </source>
</evidence>
<dbReference type="InterPro" id="IPR005171">
    <property type="entry name" value="Cyt_c_oxidase_su4_prok"/>
</dbReference>
<evidence type="ECO:0000256" key="9">
    <source>
        <dbReference type="ARBA" id="ARBA00022989"/>
    </source>
</evidence>
<keyword evidence="19" id="KW-1185">Reference proteome</keyword>
<dbReference type="RefSeq" id="WP_181267153.1">
    <property type="nucleotide sequence ID" value="NZ_BAAAGB010000001.1"/>
</dbReference>
<keyword evidence="11 17" id="KW-0472">Membrane</keyword>
<gene>
    <name evidence="18" type="primary">cyoD</name>
    <name evidence="18" type="ORF">FG486_07850</name>
</gene>
<dbReference type="PANTHER" id="PTHR36835">
    <property type="entry name" value="CYTOCHROME BO(3) UBIQUINOL OXIDASE SUBUNIT 4"/>
    <property type="match status" value="1"/>
</dbReference>
<evidence type="ECO:0000256" key="16">
    <source>
        <dbReference type="ARBA" id="ARBA00032185"/>
    </source>
</evidence>
<sequence>MSAATTHAEQAEHDSHGIEIPHASYRDYTIGFVLSVILTAIPFGLVMTGALSPAVTGVAILGLAVVQIVVHMVYFLHMSPKAEGGWSITSLIFTIIVVGIMLSGSLWVMSNLNTNMMPQAHEEMSQIP</sequence>
<proteinExistence type="inferred from homology"/>
<evidence type="ECO:0000256" key="10">
    <source>
        <dbReference type="ARBA" id="ARBA00023002"/>
    </source>
</evidence>
<evidence type="ECO:0000256" key="15">
    <source>
        <dbReference type="ARBA" id="ARBA00031887"/>
    </source>
</evidence>
<evidence type="ECO:0000256" key="6">
    <source>
        <dbReference type="ARBA" id="ARBA00022475"/>
    </source>
</evidence>
<comment type="function">
    <text evidence="12">Cytochrome bo(3) ubiquinol terminal oxidase is the component of the aerobic respiratory chain of E.coli that predominates when cells are grown at high aeration. Has proton pump activity across the membrane in addition to electron transfer, pumping 2 protons/electron.</text>
</comment>
<evidence type="ECO:0000256" key="8">
    <source>
        <dbReference type="ARBA" id="ARBA00022982"/>
    </source>
</evidence>
<name>A0A7V8RD78_9SPHN</name>
<feature type="transmembrane region" description="Helical" evidence="17">
    <location>
        <begin position="54"/>
        <end position="76"/>
    </location>
</feature>
<dbReference type="GO" id="GO:0019646">
    <property type="term" value="P:aerobic electron transport chain"/>
    <property type="evidence" value="ECO:0007669"/>
    <property type="project" value="TreeGrafter"/>
</dbReference>
<dbReference type="Pfam" id="PF03626">
    <property type="entry name" value="COX4_pro"/>
    <property type="match status" value="1"/>
</dbReference>
<evidence type="ECO:0000313" key="19">
    <source>
        <dbReference type="Proteomes" id="UP000589292"/>
    </source>
</evidence>
<evidence type="ECO:0000256" key="12">
    <source>
        <dbReference type="ARBA" id="ARBA00025694"/>
    </source>
</evidence>
<accession>A0A7V8RD78</accession>
<dbReference type="GO" id="GO:0009486">
    <property type="term" value="F:cytochrome bo3 ubiquinol oxidase activity"/>
    <property type="evidence" value="ECO:0007669"/>
    <property type="project" value="InterPro"/>
</dbReference>
<dbReference type="GO" id="GO:0009319">
    <property type="term" value="C:cytochrome o ubiquinol oxidase complex"/>
    <property type="evidence" value="ECO:0007669"/>
    <property type="project" value="TreeGrafter"/>
</dbReference>
<keyword evidence="7 17" id="KW-0812">Transmembrane</keyword>
<keyword evidence="10" id="KW-0560">Oxidoreductase</keyword>
<keyword evidence="6" id="KW-1003">Cell membrane</keyword>
<evidence type="ECO:0000313" key="18">
    <source>
        <dbReference type="EMBL" id="MBA1374249.1"/>
    </source>
</evidence>
<dbReference type="NCBIfam" id="TIGR02847">
    <property type="entry name" value="CyoD"/>
    <property type="match status" value="1"/>
</dbReference>
<evidence type="ECO:0000256" key="3">
    <source>
        <dbReference type="ARBA" id="ARBA00011700"/>
    </source>
</evidence>
<comment type="subcellular location">
    <subcellularLocation>
        <location evidence="1">Cell membrane</location>
        <topology evidence="1">Multi-pass membrane protein</topology>
    </subcellularLocation>
</comment>
<dbReference type="EMBL" id="VDES01000002">
    <property type="protein sequence ID" value="MBA1374249.1"/>
    <property type="molecule type" value="Genomic_DNA"/>
</dbReference>
<evidence type="ECO:0000256" key="17">
    <source>
        <dbReference type="SAM" id="Phobius"/>
    </source>
</evidence>
<dbReference type="InterPro" id="IPR014210">
    <property type="entry name" value="Cyt_o_ubiqinol_oxidase_su4"/>
</dbReference>
<organism evidence="18 19">
    <name type="scientific">Sphingomonas ursincola</name>
    <dbReference type="NCBI Taxonomy" id="56361"/>
    <lineage>
        <taxon>Bacteria</taxon>
        <taxon>Pseudomonadati</taxon>
        <taxon>Pseudomonadota</taxon>
        <taxon>Alphaproteobacteria</taxon>
        <taxon>Sphingomonadales</taxon>
        <taxon>Sphingomonadaceae</taxon>
        <taxon>Sphingomonas</taxon>
    </lineage>
</organism>
<keyword evidence="9 17" id="KW-1133">Transmembrane helix</keyword>
<dbReference type="GO" id="GO:0015078">
    <property type="term" value="F:proton transmembrane transporter activity"/>
    <property type="evidence" value="ECO:0007669"/>
    <property type="project" value="TreeGrafter"/>
</dbReference>
<dbReference type="PANTHER" id="PTHR36835:SF1">
    <property type="entry name" value="CYTOCHROME BO(3) UBIQUINOL OXIDASE SUBUNIT 4"/>
    <property type="match status" value="1"/>
</dbReference>
<keyword evidence="8" id="KW-0249">Electron transport</keyword>
<dbReference type="Proteomes" id="UP000589292">
    <property type="component" value="Unassembled WGS sequence"/>
</dbReference>
<reference evidence="18 19" key="1">
    <citation type="journal article" date="1994" name="Int. J. Syst. Bacteriol.">
        <title>Phylogenetic positions of novel aerobic, bacteriochlorophyll a-containing bacteria and description of Roseococcus thiosulfatophilus gen. nov., sp. nov., Erythromicrobium ramosum gen. nov., sp. nov., and Erythrobacter litoralis sp. nov.</title>
        <authorList>
            <person name="Yurkov V."/>
            <person name="Stackebrandt E."/>
            <person name="Holmes A."/>
            <person name="Fuerst J.A."/>
            <person name="Hugenholtz P."/>
            <person name="Golecki J."/>
            <person name="Gad'on N."/>
            <person name="Gorlenko V.M."/>
            <person name="Kompantseva E.I."/>
            <person name="Drews G."/>
        </authorList>
    </citation>
    <scope>NUCLEOTIDE SEQUENCE [LARGE SCALE GENOMIC DNA]</scope>
    <source>
        <strain evidence="18 19">KR-99</strain>
    </source>
</reference>
<dbReference type="AlphaFoldDB" id="A0A7V8RD78"/>
<evidence type="ECO:0000256" key="14">
    <source>
        <dbReference type="ARBA" id="ARBA00030211"/>
    </source>
</evidence>
<comment type="similarity">
    <text evidence="2">Belongs to the cytochrome c oxidase bacterial subunit 4 family.</text>
</comment>
<dbReference type="InterPro" id="IPR050968">
    <property type="entry name" value="Cytochrome_c_oxidase_bac_sub4"/>
</dbReference>
<evidence type="ECO:0000256" key="7">
    <source>
        <dbReference type="ARBA" id="ARBA00022692"/>
    </source>
</evidence>
<evidence type="ECO:0000256" key="1">
    <source>
        <dbReference type="ARBA" id="ARBA00004651"/>
    </source>
</evidence>
<protein>
    <recommendedName>
        <fullName evidence="4">Cytochrome bo(3) ubiquinol oxidase subunit 4</fullName>
    </recommendedName>
    <alternativeName>
        <fullName evidence="16">Cytochrome o ubiquinol oxidase subunit 4</fullName>
    </alternativeName>
    <alternativeName>
        <fullName evidence="13">Oxidase bo(3) subunit 4</fullName>
    </alternativeName>
    <alternativeName>
        <fullName evidence="14">Ubiquinol oxidase polypeptide IV</fullName>
    </alternativeName>
    <alternativeName>
        <fullName evidence="15">Ubiquinol oxidase subunit 4</fullName>
    </alternativeName>
</protein>
<dbReference type="GO" id="GO:0015990">
    <property type="term" value="P:electron transport coupled proton transport"/>
    <property type="evidence" value="ECO:0007669"/>
    <property type="project" value="InterPro"/>
</dbReference>
<evidence type="ECO:0000256" key="11">
    <source>
        <dbReference type="ARBA" id="ARBA00023136"/>
    </source>
</evidence>